<keyword evidence="4" id="KW-1185">Reference proteome</keyword>
<dbReference type="InterPro" id="IPR024163">
    <property type="entry name" value="Aerotolerance_reg_N"/>
</dbReference>
<keyword evidence="1" id="KW-1133">Transmembrane helix</keyword>
<dbReference type="InterPro" id="IPR011933">
    <property type="entry name" value="Double_TM_dom"/>
</dbReference>
<dbReference type="EMBL" id="JAAVJH010000005">
    <property type="protein sequence ID" value="NJR78898.1"/>
    <property type="molecule type" value="Genomic_DNA"/>
</dbReference>
<keyword evidence="1" id="KW-0812">Transmembrane</keyword>
<dbReference type="Pfam" id="PF07584">
    <property type="entry name" value="BatA"/>
    <property type="match status" value="1"/>
</dbReference>
<evidence type="ECO:0000259" key="2">
    <source>
        <dbReference type="Pfam" id="PF07584"/>
    </source>
</evidence>
<gene>
    <name evidence="3" type="ORF">HBH26_09895</name>
</gene>
<evidence type="ECO:0000256" key="1">
    <source>
        <dbReference type="SAM" id="Phobius"/>
    </source>
</evidence>
<reference evidence="3 4" key="1">
    <citation type="submission" date="2020-03" db="EMBL/GenBank/DDBJ databases">
        <authorList>
            <person name="Wang L."/>
            <person name="He N."/>
            <person name="Li Y."/>
            <person name="Fang Y."/>
            <person name="Zhang F."/>
        </authorList>
    </citation>
    <scope>NUCLEOTIDE SEQUENCE [LARGE SCALE GENOMIC DNA]</scope>
    <source>
        <strain evidence="3 4">36D10-4-7</strain>
    </source>
</reference>
<feature type="transmembrane region" description="Helical" evidence="1">
    <location>
        <begin position="57"/>
        <end position="75"/>
    </location>
</feature>
<feature type="domain" description="Aerotolerance regulator N-terminal" evidence="2">
    <location>
        <begin position="5"/>
        <end position="77"/>
    </location>
</feature>
<dbReference type="Proteomes" id="UP000732399">
    <property type="component" value="Unassembled WGS sequence"/>
</dbReference>
<comment type="caution">
    <text evidence="3">The sequence shown here is derived from an EMBL/GenBank/DDBJ whole genome shotgun (WGS) entry which is preliminary data.</text>
</comment>
<evidence type="ECO:0000313" key="3">
    <source>
        <dbReference type="EMBL" id="NJR78898.1"/>
    </source>
</evidence>
<dbReference type="NCBIfam" id="TIGR02226">
    <property type="entry name" value="two_anch"/>
    <property type="match status" value="1"/>
</dbReference>
<evidence type="ECO:0000313" key="4">
    <source>
        <dbReference type="Proteomes" id="UP000732399"/>
    </source>
</evidence>
<name>A0ABX1CLT4_9SPHN</name>
<accession>A0ABX1CLT4</accession>
<dbReference type="RefSeq" id="WP_168134432.1">
    <property type="nucleotide sequence ID" value="NZ_JAAVJH010000005.1"/>
</dbReference>
<protein>
    <recommendedName>
        <fullName evidence="2">Aerotolerance regulator N-terminal domain-containing protein</fullName>
    </recommendedName>
</protein>
<proteinExistence type="predicted"/>
<keyword evidence="1" id="KW-0472">Membrane</keyword>
<organism evidence="3 4">
    <name type="scientific">Sphingomonas corticis</name>
    <dbReference type="NCBI Taxonomy" id="2722791"/>
    <lineage>
        <taxon>Bacteria</taxon>
        <taxon>Pseudomonadati</taxon>
        <taxon>Pseudomonadota</taxon>
        <taxon>Alphaproteobacteria</taxon>
        <taxon>Sphingomonadales</taxon>
        <taxon>Sphingomonadaceae</taxon>
        <taxon>Sphingomonas</taxon>
    </lineage>
</organism>
<sequence>MTAALLLPAGLAVLAAVAIPLLVHLARRTQAVPTDFAALRWLRQRPRPRQRPRFDEWPLLVARLLLVALLALFFARPVLIGEAQPRAIVAAVPGADTRGLGERAVWLAPGFPPVTDPAPAGYVPVASLLRELDATLPPGARLTVRVPATIEGADAERPVLSRAVDWQVVTGRMAPPRATTPVAVRLAVRDGGVAGAAYLRAAAVALGHRDAGSAAAPLPHAGALAWFVPGAVPDKVRDFAARGNVVLLPVTASLPGAETVWRDRLGASVAEGTAVGRGRMLRFVRPLVPAALPALVEPDFPDRLAEAIAPPRARPSRATARDLAPVIGDRAAGEGLATTDLRPWLALAVALLFLAERWLATRRRRAVTP</sequence>